<dbReference type="GO" id="GO:0006046">
    <property type="term" value="P:N-acetylglucosamine catabolic process"/>
    <property type="evidence" value="ECO:0007669"/>
    <property type="project" value="UniProtKB-UniRule"/>
</dbReference>
<dbReference type="PANTHER" id="PTHR11280">
    <property type="entry name" value="GLUCOSAMINE-6-PHOSPHATE ISOMERASE"/>
    <property type="match status" value="1"/>
</dbReference>
<evidence type="ECO:0000313" key="6">
    <source>
        <dbReference type="EMBL" id="MBD2844664.1"/>
    </source>
</evidence>
<dbReference type="GO" id="GO:0004342">
    <property type="term" value="F:glucosamine-6-phosphate deaminase activity"/>
    <property type="evidence" value="ECO:0007669"/>
    <property type="project" value="UniProtKB-UniRule"/>
</dbReference>
<dbReference type="AlphaFoldDB" id="A0A927GQM1"/>
<feature type="active site" description="For ring-opening step" evidence="4">
    <location>
        <position position="142"/>
    </location>
</feature>
<dbReference type="GO" id="GO:0042802">
    <property type="term" value="F:identical protein binding"/>
    <property type="evidence" value="ECO:0007669"/>
    <property type="project" value="TreeGrafter"/>
</dbReference>
<comment type="similarity">
    <text evidence="4">Belongs to the glucosamine/galactosamine-6-phosphate isomerase family. NagB subfamily.</text>
</comment>
<dbReference type="HAMAP" id="MF_01241">
    <property type="entry name" value="GlcN6P_deamin"/>
    <property type="match status" value="1"/>
</dbReference>
<dbReference type="CDD" id="cd01399">
    <property type="entry name" value="GlcN6P_deaminase"/>
    <property type="match status" value="1"/>
</dbReference>
<reference evidence="6" key="1">
    <citation type="submission" date="2020-09" db="EMBL/GenBank/DDBJ databases">
        <title>A novel bacterium of genus Paenibacillus, isolated from South China Sea.</title>
        <authorList>
            <person name="Huang H."/>
            <person name="Mo K."/>
            <person name="Hu Y."/>
        </authorList>
    </citation>
    <scope>NUCLEOTIDE SEQUENCE</scope>
    <source>
        <strain evidence="6">IB182496</strain>
    </source>
</reference>
<dbReference type="SUPFAM" id="SSF100950">
    <property type="entry name" value="NagB/RpiA/CoA transferase-like"/>
    <property type="match status" value="1"/>
</dbReference>
<gene>
    <name evidence="4 6" type="primary">nagB</name>
    <name evidence="6" type="ORF">IDH44_05640</name>
</gene>
<comment type="caution">
    <text evidence="4">Lacks conserved residue(s) required for the propagation of feature annotation.</text>
</comment>
<feature type="active site" description="Proton acceptor; for enolization step" evidence="4">
    <location>
        <position position="67"/>
    </location>
</feature>
<dbReference type="InterPro" id="IPR004547">
    <property type="entry name" value="Glucosamine6P_isomerase"/>
</dbReference>
<evidence type="ECO:0000256" key="2">
    <source>
        <dbReference type="ARBA" id="ARBA00022801"/>
    </source>
</evidence>
<dbReference type="EMBL" id="JACXIZ010000011">
    <property type="protein sequence ID" value="MBD2844664.1"/>
    <property type="molecule type" value="Genomic_DNA"/>
</dbReference>
<accession>A0A927GQM1</accession>
<evidence type="ECO:0000259" key="5">
    <source>
        <dbReference type="Pfam" id="PF01182"/>
    </source>
</evidence>
<evidence type="ECO:0000256" key="4">
    <source>
        <dbReference type="HAMAP-Rule" id="MF_01241"/>
    </source>
</evidence>
<dbReference type="GO" id="GO:0006043">
    <property type="term" value="P:glucosamine catabolic process"/>
    <property type="evidence" value="ECO:0007669"/>
    <property type="project" value="TreeGrafter"/>
</dbReference>
<sequence>MNIHIFDHQHELDQAAASLIIDTVRGTAQPVLGLATGSTPTGIYQALLHQFKSGAVSFKHATTFNLDEYVGLPPEHDQSYAYYMNTRFFDHIDIAREQVHLPDGMADDLEAECRQYDRMLAAAPVDLQLLGIGHNGHIGFNEPAQALRSGTHVVQLQEETLQANARFFERSADVPQRAITMGIGSILRAKSILLVVRGADKAAIVREALTGPITTSCPASLLQTHAAVTVLLDRAAGKELQDHDLSSPYLAYS</sequence>
<comment type="caution">
    <text evidence="6">The sequence shown here is derived from an EMBL/GenBank/DDBJ whole genome shotgun (WGS) entry which is preliminary data.</text>
</comment>
<dbReference type="NCBIfam" id="TIGR00502">
    <property type="entry name" value="nagB"/>
    <property type="match status" value="1"/>
</dbReference>
<name>A0A927GQM1_9BACL</name>
<feature type="domain" description="Glucosamine/galactosamine-6-phosphate isomerase" evidence="5">
    <location>
        <begin position="13"/>
        <end position="226"/>
    </location>
</feature>
<dbReference type="Proteomes" id="UP000621560">
    <property type="component" value="Unassembled WGS sequence"/>
</dbReference>
<dbReference type="Pfam" id="PF01182">
    <property type="entry name" value="Glucosamine_iso"/>
    <property type="match status" value="1"/>
</dbReference>
<dbReference type="RefSeq" id="WP_190915515.1">
    <property type="nucleotide sequence ID" value="NZ_JACXIZ010000011.1"/>
</dbReference>
<protein>
    <recommendedName>
        <fullName evidence="4">Glucosamine-6-phosphate deaminase</fullName>
        <ecNumber evidence="4">3.5.99.6</ecNumber>
    </recommendedName>
    <alternativeName>
        <fullName evidence="4">GlcN6P deaminase</fullName>
        <shortName evidence="4">GNPDA</shortName>
    </alternativeName>
    <alternativeName>
        <fullName evidence="4">Glucosamine-6-phosphate isomerase</fullName>
    </alternativeName>
</protein>
<dbReference type="Gene3D" id="3.40.50.1360">
    <property type="match status" value="1"/>
</dbReference>
<evidence type="ECO:0000313" key="7">
    <source>
        <dbReference type="Proteomes" id="UP000621560"/>
    </source>
</evidence>
<dbReference type="InterPro" id="IPR006148">
    <property type="entry name" value="Glc/Gal-6P_isomerase"/>
</dbReference>
<dbReference type="GO" id="GO:0005975">
    <property type="term" value="P:carbohydrate metabolic process"/>
    <property type="evidence" value="ECO:0007669"/>
    <property type="project" value="InterPro"/>
</dbReference>
<dbReference type="PANTHER" id="PTHR11280:SF5">
    <property type="entry name" value="GLUCOSAMINE-6-PHOSPHATE ISOMERASE"/>
    <property type="match status" value="1"/>
</dbReference>
<organism evidence="6 7">
    <name type="scientific">Paenibacillus sabuli</name>
    <dbReference type="NCBI Taxonomy" id="2772509"/>
    <lineage>
        <taxon>Bacteria</taxon>
        <taxon>Bacillati</taxon>
        <taxon>Bacillota</taxon>
        <taxon>Bacilli</taxon>
        <taxon>Bacillales</taxon>
        <taxon>Paenibacillaceae</taxon>
        <taxon>Paenibacillus</taxon>
    </lineage>
</organism>
<dbReference type="GO" id="GO:0005737">
    <property type="term" value="C:cytoplasm"/>
    <property type="evidence" value="ECO:0007669"/>
    <property type="project" value="TreeGrafter"/>
</dbReference>
<evidence type="ECO:0000256" key="3">
    <source>
        <dbReference type="ARBA" id="ARBA00023277"/>
    </source>
</evidence>
<feature type="active site" description="For ring-opening step" evidence="4">
    <location>
        <position position="135"/>
    </location>
</feature>
<comment type="catalytic activity">
    <reaction evidence="1 4">
        <text>alpha-D-glucosamine 6-phosphate + H2O = beta-D-fructose 6-phosphate + NH4(+)</text>
        <dbReference type="Rhea" id="RHEA:12172"/>
        <dbReference type="ChEBI" id="CHEBI:15377"/>
        <dbReference type="ChEBI" id="CHEBI:28938"/>
        <dbReference type="ChEBI" id="CHEBI:57634"/>
        <dbReference type="ChEBI" id="CHEBI:75989"/>
        <dbReference type="EC" id="3.5.99.6"/>
    </reaction>
</comment>
<dbReference type="EC" id="3.5.99.6" evidence="4"/>
<keyword evidence="2 4" id="KW-0378">Hydrolase</keyword>
<dbReference type="GO" id="GO:0019262">
    <property type="term" value="P:N-acetylneuraminate catabolic process"/>
    <property type="evidence" value="ECO:0007669"/>
    <property type="project" value="UniProtKB-UniRule"/>
</dbReference>
<keyword evidence="3 4" id="KW-0119">Carbohydrate metabolism</keyword>
<comment type="function">
    <text evidence="4">Catalyzes the reversible isomerization-deamination of glucosamine 6-phosphate (GlcN6P) to form fructose 6-phosphate (Fru6P) and ammonium ion.</text>
</comment>
<keyword evidence="7" id="KW-1185">Reference proteome</keyword>
<comment type="pathway">
    <text evidence="4">Amino-sugar metabolism; N-acetylneuraminate degradation; D-fructose 6-phosphate from N-acetylneuraminate: step 5/5.</text>
</comment>
<dbReference type="InterPro" id="IPR037171">
    <property type="entry name" value="NagB/RpiA_transferase-like"/>
</dbReference>
<dbReference type="FunFam" id="3.40.50.1360:FF:000003">
    <property type="entry name" value="Glucosamine-6-phosphate deaminase"/>
    <property type="match status" value="1"/>
</dbReference>
<feature type="active site" description="Proton acceptor; for ring-opening step" evidence="4">
    <location>
        <position position="137"/>
    </location>
</feature>
<proteinExistence type="inferred from homology"/>
<evidence type="ECO:0000256" key="1">
    <source>
        <dbReference type="ARBA" id="ARBA00000644"/>
    </source>
</evidence>